<accession>E8LDB8</accession>
<reference evidence="4 5" key="1">
    <citation type="submission" date="2011-01" db="EMBL/GenBank/DDBJ databases">
        <authorList>
            <person name="Weinstock G."/>
            <person name="Sodergren E."/>
            <person name="Clifton S."/>
            <person name="Fulton L."/>
            <person name="Fulton B."/>
            <person name="Courtney L."/>
            <person name="Fronick C."/>
            <person name="Harrison M."/>
            <person name="Strong C."/>
            <person name="Farmer C."/>
            <person name="Delahaunty K."/>
            <person name="Markovic C."/>
            <person name="Hall O."/>
            <person name="Minx P."/>
            <person name="Tomlinson C."/>
            <person name="Mitreva M."/>
            <person name="Hou S."/>
            <person name="Chen J."/>
            <person name="Wollam A."/>
            <person name="Pepin K.H."/>
            <person name="Johnson M."/>
            <person name="Bhonagiri V."/>
            <person name="Zhang X."/>
            <person name="Suruliraj S."/>
            <person name="Warren W."/>
            <person name="Chinwalla A."/>
            <person name="Mardis E.R."/>
            <person name="Wilson R.K."/>
        </authorList>
    </citation>
    <scope>NUCLEOTIDE SEQUENCE [LARGE SCALE GENOMIC DNA]</scope>
    <source>
        <strain evidence="4 5">YIT 12067</strain>
    </source>
</reference>
<dbReference type="EMBL" id="AEVN01000033">
    <property type="protein sequence ID" value="EFY05133.1"/>
    <property type="molecule type" value="Genomic_DNA"/>
</dbReference>
<dbReference type="SUPFAM" id="SSF141066">
    <property type="entry name" value="ICP-like"/>
    <property type="match status" value="1"/>
</dbReference>
<dbReference type="HOGENOM" id="CLU_085614_0_0_9"/>
<dbReference type="eggNOG" id="COG5513">
    <property type="taxonomic scope" value="Bacteria"/>
</dbReference>
<sequence>MAASFSAIALIKQEGFSSCLIFTKRFKAWNIVFGKELQAMKILLTTLLCLCLSLPVLADQQTTVLTEQTSVGKATAMLPYIDGSNSAELEKQANALVRDAAAKLVKEVGGQGSVTYKVMLNRPSLVSLLLEADNGGRKAYTGLNLDLTTGKEFEVTYFFVDNDNVKNALGNYDNVLFGEEGLFVRSKKNAAYSSFVPYRDVVTSLRIGEAGRLLQLAKITDKAAGKTLRLPASGLMALKLDSNPSTGYGWQFSCSSPAVSKVGSSFTIPRADEERMGAPGVEILVLAVTKPGTYNIRMDYKRSWEKMSLQSFNFIVIAE</sequence>
<evidence type="ECO:0000259" key="3">
    <source>
        <dbReference type="Pfam" id="PF09394"/>
    </source>
</evidence>
<organism evidence="4 5">
    <name type="scientific">Phascolarctobacterium succinatutens YIT 12067</name>
    <dbReference type="NCBI Taxonomy" id="626939"/>
    <lineage>
        <taxon>Bacteria</taxon>
        <taxon>Bacillati</taxon>
        <taxon>Bacillota</taxon>
        <taxon>Negativicutes</taxon>
        <taxon>Acidaminococcales</taxon>
        <taxon>Acidaminococcaceae</taxon>
        <taxon>Phascolarctobacterium</taxon>
    </lineage>
</organism>
<gene>
    <name evidence="4" type="ORF">HMPREF9443_00845</name>
</gene>
<evidence type="ECO:0000256" key="1">
    <source>
        <dbReference type="ARBA" id="ARBA00022690"/>
    </source>
</evidence>
<dbReference type="GO" id="GO:0004869">
    <property type="term" value="F:cysteine-type endopeptidase inhibitor activity"/>
    <property type="evidence" value="ECO:0007669"/>
    <property type="project" value="UniProtKB-KW"/>
</dbReference>
<dbReference type="AlphaFoldDB" id="E8LDB8"/>
<evidence type="ECO:0000313" key="4">
    <source>
        <dbReference type="EMBL" id="EFY05133.1"/>
    </source>
</evidence>
<dbReference type="PANTHER" id="PTHR36530:SF1">
    <property type="entry name" value="AMOEBIASIN-1"/>
    <property type="match status" value="1"/>
</dbReference>
<evidence type="ECO:0000313" key="5">
    <source>
        <dbReference type="Proteomes" id="UP000004923"/>
    </source>
</evidence>
<keyword evidence="1" id="KW-0646">Protease inhibitor</keyword>
<dbReference type="InterPro" id="IPR052781">
    <property type="entry name" value="Cys_protease_inhibitor_I42"/>
</dbReference>
<keyword evidence="5" id="KW-1185">Reference proteome</keyword>
<dbReference type="PANTHER" id="PTHR36530">
    <property type="entry name" value="INHIBITOR OF CYSTEINE PEPTIDASE"/>
    <property type="match status" value="1"/>
</dbReference>
<protein>
    <submittedName>
        <fullName evidence="4">Chagasin peptidase inhibitor I42</fullName>
    </submittedName>
</protein>
<comment type="caution">
    <text evidence="4">The sequence shown here is derived from an EMBL/GenBank/DDBJ whole genome shotgun (WGS) entry which is preliminary data.</text>
</comment>
<evidence type="ECO:0000256" key="2">
    <source>
        <dbReference type="ARBA" id="ARBA00022704"/>
    </source>
</evidence>
<proteinExistence type="predicted"/>
<dbReference type="InterPro" id="IPR036331">
    <property type="entry name" value="Chagasin-like_sf"/>
</dbReference>
<name>E8LDB8_9FIRM</name>
<keyword evidence="2" id="KW-0789">Thiol protease inhibitor</keyword>
<dbReference type="Pfam" id="PF09394">
    <property type="entry name" value="Inhibitor_I42"/>
    <property type="match status" value="1"/>
</dbReference>
<dbReference type="InterPro" id="IPR018990">
    <property type="entry name" value="Prot_inh_I42_chagasin"/>
</dbReference>
<feature type="domain" description="Proteinase inhibitor I42 chagasin" evidence="3">
    <location>
        <begin position="235"/>
        <end position="314"/>
    </location>
</feature>
<dbReference type="Gene3D" id="2.60.40.2020">
    <property type="match status" value="1"/>
</dbReference>
<dbReference type="Proteomes" id="UP000004923">
    <property type="component" value="Unassembled WGS sequence"/>
</dbReference>